<dbReference type="SUPFAM" id="SSF52374">
    <property type="entry name" value="Nucleotidylyl transferase"/>
    <property type="match status" value="1"/>
</dbReference>
<evidence type="ECO:0000256" key="9">
    <source>
        <dbReference type="ARBA" id="ARBA00022777"/>
    </source>
</evidence>
<dbReference type="UniPathway" id="UPA00277">
    <property type="reaction ID" value="UER00407"/>
</dbReference>
<evidence type="ECO:0000256" key="11">
    <source>
        <dbReference type="ARBA" id="ARBA00022840"/>
    </source>
</evidence>
<dbReference type="InterPro" id="IPR015864">
    <property type="entry name" value="FAD_synthase"/>
</dbReference>
<dbReference type="InterPro" id="IPR015865">
    <property type="entry name" value="Riboflavin_kinase_bac/euk"/>
</dbReference>
<evidence type="ECO:0000256" key="14">
    <source>
        <dbReference type="ARBA" id="ARBA00049494"/>
    </source>
</evidence>
<comment type="caution">
    <text evidence="17">The sequence shown here is derived from an EMBL/GenBank/DDBJ whole genome shotgun (WGS) entry which is preliminary data.</text>
</comment>
<evidence type="ECO:0000256" key="2">
    <source>
        <dbReference type="ARBA" id="ARBA00004726"/>
    </source>
</evidence>
<dbReference type="GO" id="GO:0009398">
    <property type="term" value="P:FMN biosynthetic process"/>
    <property type="evidence" value="ECO:0007669"/>
    <property type="project" value="UniProtKB-UniRule"/>
</dbReference>
<evidence type="ECO:0000256" key="7">
    <source>
        <dbReference type="ARBA" id="ARBA00022695"/>
    </source>
</evidence>
<evidence type="ECO:0000256" key="13">
    <source>
        <dbReference type="ARBA" id="ARBA00047880"/>
    </source>
</evidence>
<dbReference type="SUPFAM" id="SSF82114">
    <property type="entry name" value="Riboflavin kinase-like"/>
    <property type="match status" value="1"/>
</dbReference>
<evidence type="ECO:0000313" key="18">
    <source>
        <dbReference type="Proteomes" id="UP000280444"/>
    </source>
</evidence>
<comment type="catalytic activity">
    <reaction evidence="13 15">
        <text>riboflavin + ATP = FMN + ADP + H(+)</text>
        <dbReference type="Rhea" id="RHEA:14357"/>
        <dbReference type="ChEBI" id="CHEBI:15378"/>
        <dbReference type="ChEBI" id="CHEBI:30616"/>
        <dbReference type="ChEBI" id="CHEBI:57986"/>
        <dbReference type="ChEBI" id="CHEBI:58210"/>
        <dbReference type="ChEBI" id="CHEBI:456216"/>
        <dbReference type="EC" id="2.7.1.26"/>
    </reaction>
</comment>
<dbReference type="Proteomes" id="UP000280444">
    <property type="component" value="Unassembled WGS sequence"/>
</dbReference>
<dbReference type="GO" id="GO:0008531">
    <property type="term" value="F:riboflavin kinase activity"/>
    <property type="evidence" value="ECO:0007669"/>
    <property type="project" value="UniProtKB-UniRule"/>
</dbReference>
<accession>A0A3P1SGQ5</accession>
<keyword evidence="8 15" id="KW-0547">Nucleotide-binding</keyword>
<dbReference type="GO" id="GO:0006747">
    <property type="term" value="P:FAD biosynthetic process"/>
    <property type="evidence" value="ECO:0007669"/>
    <property type="project" value="UniProtKB-UniRule"/>
</dbReference>
<keyword evidence="12" id="KW-0511">Multifunctional enzyme</keyword>
<keyword evidence="9 15" id="KW-0418">Kinase</keyword>
<dbReference type="NCBIfam" id="NF004160">
    <property type="entry name" value="PRK05627.1-3"/>
    <property type="match status" value="1"/>
</dbReference>
<keyword evidence="11 15" id="KW-0067">ATP-binding</keyword>
<comment type="pathway">
    <text evidence="3 15">Cofactor biosynthesis; FMN biosynthesis; FMN from riboflavin (ATP route): step 1/1.</text>
</comment>
<dbReference type="Pfam" id="PF06574">
    <property type="entry name" value="FAD_syn"/>
    <property type="match status" value="1"/>
</dbReference>
<name>A0A3P1SGQ5_9ACTO</name>
<dbReference type="GO" id="GO:0003919">
    <property type="term" value="F:FMN adenylyltransferase activity"/>
    <property type="evidence" value="ECO:0007669"/>
    <property type="project" value="UniProtKB-UniRule"/>
</dbReference>
<evidence type="ECO:0000256" key="6">
    <source>
        <dbReference type="ARBA" id="ARBA00022679"/>
    </source>
</evidence>
<keyword evidence="4 15" id="KW-0285">Flavoprotein</keyword>
<keyword evidence="6 15" id="KW-0808">Transferase</keyword>
<dbReference type="Pfam" id="PF01687">
    <property type="entry name" value="Flavokinase"/>
    <property type="match status" value="1"/>
</dbReference>
<organism evidence="17 18">
    <name type="scientific">Schaalia canis</name>
    <dbReference type="NCBI Taxonomy" id="100469"/>
    <lineage>
        <taxon>Bacteria</taxon>
        <taxon>Bacillati</taxon>
        <taxon>Actinomycetota</taxon>
        <taxon>Actinomycetes</taxon>
        <taxon>Actinomycetales</taxon>
        <taxon>Actinomycetaceae</taxon>
        <taxon>Schaalia</taxon>
    </lineage>
</organism>
<dbReference type="SMART" id="SM00904">
    <property type="entry name" value="Flavokinase"/>
    <property type="match status" value="1"/>
</dbReference>
<feature type="domain" description="Riboflavin kinase" evidence="16">
    <location>
        <begin position="183"/>
        <end position="314"/>
    </location>
</feature>
<dbReference type="GO" id="GO:0009231">
    <property type="term" value="P:riboflavin biosynthetic process"/>
    <property type="evidence" value="ECO:0007669"/>
    <property type="project" value="InterPro"/>
</dbReference>
<dbReference type="PANTHER" id="PTHR22749">
    <property type="entry name" value="RIBOFLAVIN KINASE/FMN ADENYLYLTRANSFERASE"/>
    <property type="match status" value="1"/>
</dbReference>
<evidence type="ECO:0000256" key="15">
    <source>
        <dbReference type="PIRNR" id="PIRNR004491"/>
    </source>
</evidence>
<evidence type="ECO:0000313" key="17">
    <source>
        <dbReference type="EMBL" id="RRC96471.1"/>
    </source>
</evidence>
<sequence>MQVWTSLADIPAGTQSVVTIGNFDGMHRGHRRVIATCRDRARRREVQAVACTFDPHPASIHRPESGLTLINPLQDRLDAIAATGVDAAFVIHYDQSVYSLTAEEFALTYLVDTLGAVEIVVGEDFRFGCGNSGDIDTLRELGREHGFDVVMVADIEAPEGRRWSSSWVRELLAEGDVAGAARVLGHMHRIRGTVEHGFKRGRELGFPTANLSEDVEGVIPGDGVYAGWLVRQVPGTTAGEFLPAAISVGTNPQFDGEKRTVEAHVLGRSDLNLYGERVAVTFVSKIRPMMTFDSLDDLLCQMDDDLRVTAFVLGVGVSGRVDPAAVTAH</sequence>
<reference evidence="17 18" key="1">
    <citation type="submission" date="2018-11" db="EMBL/GenBank/DDBJ databases">
        <title>Genomes From Bacteria Associated with the Canine Oral Cavity: a Test Case for Automated Genome-Based Taxonomic Assignment.</title>
        <authorList>
            <person name="Coil D.A."/>
            <person name="Jospin G."/>
            <person name="Darling A.E."/>
            <person name="Wallis C."/>
            <person name="Davis I.J."/>
            <person name="Harris S."/>
            <person name="Eisen J.A."/>
            <person name="Holcombe L.J."/>
            <person name="O'Flynn C."/>
        </authorList>
    </citation>
    <scope>NUCLEOTIDE SEQUENCE [LARGE SCALE GENOMIC DNA]</scope>
    <source>
        <strain evidence="17 18">OH770</strain>
    </source>
</reference>
<dbReference type="RefSeq" id="WP_124868091.1">
    <property type="nucleotide sequence ID" value="NZ_RQZF01000001.1"/>
</dbReference>
<gene>
    <name evidence="17" type="ORF">EII11_02195</name>
</gene>
<comment type="catalytic activity">
    <reaction evidence="14 15">
        <text>FMN + ATP + H(+) = FAD + diphosphate</text>
        <dbReference type="Rhea" id="RHEA:17237"/>
        <dbReference type="ChEBI" id="CHEBI:15378"/>
        <dbReference type="ChEBI" id="CHEBI:30616"/>
        <dbReference type="ChEBI" id="CHEBI:33019"/>
        <dbReference type="ChEBI" id="CHEBI:57692"/>
        <dbReference type="ChEBI" id="CHEBI:58210"/>
        <dbReference type="EC" id="2.7.7.2"/>
    </reaction>
</comment>
<dbReference type="PANTHER" id="PTHR22749:SF6">
    <property type="entry name" value="RIBOFLAVIN KINASE"/>
    <property type="match status" value="1"/>
</dbReference>
<dbReference type="Gene3D" id="2.40.30.30">
    <property type="entry name" value="Riboflavin kinase-like"/>
    <property type="match status" value="1"/>
</dbReference>
<evidence type="ECO:0000256" key="10">
    <source>
        <dbReference type="ARBA" id="ARBA00022827"/>
    </source>
</evidence>
<dbReference type="InterPro" id="IPR014729">
    <property type="entry name" value="Rossmann-like_a/b/a_fold"/>
</dbReference>
<evidence type="ECO:0000256" key="12">
    <source>
        <dbReference type="ARBA" id="ARBA00023268"/>
    </source>
</evidence>
<evidence type="ECO:0000256" key="8">
    <source>
        <dbReference type="ARBA" id="ARBA00022741"/>
    </source>
</evidence>
<dbReference type="EMBL" id="RQZF01000001">
    <property type="protein sequence ID" value="RRC96471.1"/>
    <property type="molecule type" value="Genomic_DNA"/>
</dbReference>
<evidence type="ECO:0000259" key="16">
    <source>
        <dbReference type="SMART" id="SM00904"/>
    </source>
</evidence>
<dbReference type="InterPro" id="IPR023465">
    <property type="entry name" value="Riboflavin_kinase_dom_sf"/>
</dbReference>
<evidence type="ECO:0000256" key="5">
    <source>
        <dbReference type="ARBA" id="ARBA00022643"/>
    </source>
</evidence>
<protein>
    <recommendedName>
        <fullName evidence="15">Riboflavin biosynthesis protein</fullName>
    </recommendedName>
    <domain>
        <recommendedName>
            <fullName evidence="15">Riboflavin kinase</fullName>
            <ecNumber evidence="15">2.7.1.26</ecNumber>
        </recommendedName>
        <alternativeName>
            <fullName evidence="15">Flavokinase</fullName>
        </alternativeName>
    </domain>
    <domain>
        <recommendedName>
            <fullName evidence="15">FMN adenylyltransferase</fullName>
            <ecNumber evidence="15">2.7.7.2</ecNumber>
        </recommendedName>
        <alternativeName>
            <fullName evidence="15">FAD pyrophosphorylase</fullName>
        </alternativeName>
        <alternativeName>
            <fullName evidence="15">FAD synthase</fullName>
        </alternativeName>
    </domain>
</protein>
<comment type="similarity">
    <text evidence="15">Belongs to the ribF family.</text>
</comment>
<comment type="pathway">
    <text evidence="2 15">Cofactor biosynthesis; FAD biosynthesis; FAD from FMN: step 1/1.</text>
</comment>
<keyword evidence="10 15" id="KW-0274">FAD</keyword>
<dbReference type="PIRSF" id="PIRSF004491">
    <property type="entry name" value="FAD_Synth"/>
    <property type="match status" value="1"/>
</dbReference>
<dbReference type="UniPathway" id="UPA00276">
    <property type="reaction ID" value="UER00406"/>
</dbReference>
<keyword evidence="5 15" id="KW-0288">FMN</keyword>
<comment type="function">
    <text evidence="1">Catalyzes the phosphorylation of riboflavin to FMN followed by the adenylation of FMN to FAD.</text>
</comment>
<evidence type="ECO:0000256" key="4">
    <source>
        <dbReference type="ARBA" id="ARBA00022630"/>
    </source>
</evidence>
<dbReference type="EC" id="2.7.1.26" evidence="15"/>
<evidence type="ECO:0000256" key="3">
    <source>
        <dbReference type="ARBA" id="ARBA00005201"/>
    </source>
</evidence>
<dbReference type="FunFam" id="3.40.50.620:FF:000021">
    <property type="entry name" value="Riboflavin biosynthesis protein"/>
    <property type="match status" value="1"/>
</dbReference>
<dbReference type="NCBIfam" id="TIGR00083">
    <property type="entry name" value="ribF"/>
    <property type="match status" value="1"/>
</dbReference>
<dbReference type="Gene3D" id="3.40.50.620">
    <property type="entry name" value="HUPs"/>
    <property type="match status" value="1"/>
</dbReference>
<dbReference type="AlphaFoldDB" id="A0A3P1SGQ5"/>
<proteinExistence type="inferred from homology"/>
<keyword evidence="18" id="KW-1185">Reference proteome</keyword>
<evidence type="ECO:0000256" key="1">
    <source>
        <dbReference type="ARBA" id="ARBA00002121"/>
    </source>
</evidence>
<keyword evidence="7 15" id="KW-0548">Nucleotidyltransferase</keyword>
<dbReference type="GO" id="GO:0005524">
    <property type="term" value="F:ATP binding"/>
    <property type="evidence" value="ECO:0007669"/>
    <property type="project" value="UniProtKB-UniRule"/>
</dbReference>
<dbReference type="OrthoDB" id="9803667at2"/>
<dbReference type="InterPro" id="IPR023468">
    <property type="entry name" value="Riboflavin_kinase"/>
</dbReference>
<dbReference type="CDD" id="cd02064">
    <property type="entry name" value="FAD_synthetase_N"/>
    <property type="match status" value="1"/>
</dbReference>
<dbReference type="InterPro" id="IPR002606">
    <property type="entry name" value="Riboflavin_kinase_bac"/>
</dbReference>
<dbReference type="EC" id="2.7.7.2" evidence="15"/>
<dbReference type="FunFam" id="2.40.30.30:FF:000003">
    <property type="entry name" value="Riboflavin biosynthesis protein"/>
    <property type="match status" value="1"/>
</dbReference>